<sequence length="148" mass="17176">MDSTLRGLLPDEMLTDHLDMDIQHEEIFSRIEHLRNVGEEEDERLVEPLSALLAYLGAHFLMEEQLATEAGLEFSMHKQQHTRNLHLLNKALGEVAQGSMAPSLFLRYIDYWFEHHINEFDRPFAQRLQTRSSAVYKRTGSTFPHLSA</sequence>
<protein>
    <submittedName>
        <fullName evidence="4">Hemerythrin family protein</fullName>
    </submittedName>
</protein>
<dbReference type="Gene3D" id="1.20.120.50">
    <property type="entry name" value="Hemerythrin-like"/>
    <property type="match status" value="1"/>
</dbReference>
<comment type="similarity">
    <text evidence="1">Belongs to the hemerythrin family.</text>
</comment>
<gene>
    <name evidence="4" type="ORF">IPL58_00705</name>
</gene>
<evidence type="ECO:0000256" key="3">
    <source>
        <dbReference type="ARBA" id="ARBA00023004"/>
    </source>
</evidence>
<dbReference type="GO" id="GO:0046872">
    <property type="term" value="F:metal ion binding"/>
    <property type="evidence" value="ECO:0007669"/>
    <property type="project" value="UniProtKB-KW"/>
</dbReference>
<comment type="caution">
    <text evidence="4">The sequence shown here is derived from an EMBL/GenBank/DDBJ whole genome shotgun (WGS) entry which is preliminary data.</text>
</comment>
<dbReference type="InterPro" id="IPR035938">
    <property type="entry name" value="Hemerythrin-like_sf"/>
</dbReference>
<dbReference type="SUPFAM" id="SSF47188">
    <property type="entry name" value="Hemerythrin-like"/>
    <property type="match status" value="1"/>
</dbReference>
<dbReference type="InterPro" id="IPR012827">
    <property type="entry name" value="Hemerythrin_metal-bd"/>
</dbReference>
<evidence type="ECO:0000313" key="5">
    <source>
        <dbReference type="Proteomes" id="UP000886689"/>
    </source>
</evidence>
<reference evidence="4" key="1">
    <citation type="submission" date="2020-10" db="EMBL/GenBank/DDBJ databases">
        <title>Connecting structure to function with the recovery of over 1000 high-quality activated sludge metagenome-assembled genomes encoding full-length rRNA genes using long-read sequencing.</title>
        <authorList>
            <person name="Singleton C.M."/>
            <person name="Petriglieri F."/>
            <person name="Kristensen J.M."/>
            <person name="Kirkegaard R.H."/>
            <person name="Michaelsen T.Y."/>
            <person name="Andersen M.H."/>
            <person name="Karst S.M."/>
            <person name="Dueholm M.S."/>
            <person name="Nielsen P.H."/>
            <person name="Albertsen M."/>
        </authorList>
    </citation>
    <scope>NUCLEOTIDE SEQUENCE</scope>
    <source>
        <strain evidence="4">Hirt_18-Q3-R61-65_BATAC.395</strain>
    </source>
</reference>
<organism evidence="4 5">
    <name type="scientific">Candidatus Proximibacter danicus</name>
    <dbReference type="NCBI Taxonomy" id="2954365"/>
    <lineage>
        <taxon>Bacteria</taxon>
        <taxon>Pseudomonadati</taxon>
        <taxon>Pseudomonadota</taxon>
        <taxon>Betaproteobacteria</taxon>
        <taxon>Candidatus Proximibacter</taxon>
    </lineage>
</organism>
<evidence type="ECO:0000256" key="1">
    <source>
        <dbReference type="ARBA" id="ARBA00010587"/>
    </source>
</evidence>
<dbReference type="Proteomes" id="UP000886689">
    <property type="component" value="Unassembled WGS sequence"/>
</dbReference>
<keyword evidence="3" id="KW-0408">Iron</keyword>
<evidence type="ECO:0000256" key="2">
    <source>
        <dbReference type="ARBA" id="ARBA00022723"/>
    </source>
</evidence>
<name>A0A9D7PRA8_9PROT</name>
<evidence type="ECO:0000313" key="4">
    <source>
        <dbReference type="EMBL" id="MBK8522764.1"/>
    </source>
</evidence>
<dbReference type="AlphaFoldDB" id="A0A9D7PRA8"/>
<dbReference type="CDD" id="cd12107">
    <property type="entry name" value="Hemerythrin"/>
    <property type="match status" value="1"/>
</dbReference>
<dbReference type="EMBL" id="JADJUC010000001">
    <property type="protein sequence ID" value="MBK8522764.1"/>
    <property type="molecule type" value="Genomic_DNA"/>
</dbReference>
<accession>A0A9D7PRA8</accession>
<proteinExistence type="inferred from homology"/>
<keyword evidence="2" id="KW-0479">Metal-binding</keyword>